<feature type="region of interest" description="Disordered" evidence="1">
    <location>
        <begin position="79"/>
        <end position="107"/>
    </location>
</feature>
<comment type="caution">
    <text evidence="2">The sequence shown here is derived from an EMBL/GenBank/DDBJ whole genome shotgun (WGS) entry which is preliminary data.</text>
</comment>
<reference evidence="2" key="2">
    <citation type="submission" date="2020-09" db="EMBL/GenBank/DDBJ databases">
        <authorList>
            <person name="Sun Q."/>
            <person name="Kim S."/>
        </authorList>
    </citation>
    <scope>NUCLEOTIDE SEQUENCE</scope>
    <source>
        <strain evidence="2">KCTC 12711</strain>
    </source>
</reference>
<dbReference type="Proteomes" id="UP000614811">
    <property type="component" value="Unassembled WGS sequence"/>
</dbReference>
<evidence type="ECO:0000313" key="3">
    <source>
        <dbReference type="Proteomes" id="UP000614811"/>
    </source>
</evidence>
<organism evidence="2 3">
    <name type="scientific">Arenicella chitinivorans</name>
    <dbReference type="NCBI Taxonomy" id="1329800"/>
    <lineage>
        <taxon>Bacteria</taxon>
        <taxon>Pseudomonadati</taxon>
        <taxon>Pseudomonadota</taxon>
        <taxon>Gammaproteobacteria</taxon>
        <taxon>Arenicellales</taxon>
        <taxon>Arenicellaceae</taxon>
        <taxon>Arenicella</taxon>
    </lineage>
</organism>
<name>A0A918RIK3_9GAMM</name>
<keyword evidence="3" id="KW-1185">Reference proteome</keyword>
<proteinExistence type="predicted"/>
<protein>
    <submittedName>
        <fullName evidence="2">Uncharacterized protein</fullName>
    </submittedName>
</protein>
<dbReference type="AlphaFoldDB" id="A0A918RIK3"/>
<evidence type="ECO:0000313" key="2">
    <source>
        <dbReference type="EMBL" id="GGZ96215.1"/>
    </source>
</evidence>
<reference evidence="2" key="1">
    <citation type="journal article" date="2014" name="Int. J. Syst. Evol. Microbiol.">
        <title>Complete genome sequence of Corynebacterium casei LMG S-19264T (=DSM 44701T), isolated from a smear-ripened cheese.</title>
        <authorList>
            <consortium name="US DOE Joint Genome Institute (JGI-PGF)"/>
            <person name="Walter F."/>
            <person name="Albersmeier A."/>
            <person name="Kalinowski J."/>
            <person name="Ruckert C."/>
        </authorList>
    </citation>
    <scope>NUCLEOTIDE SEQUENCE</scope>
    <source>
        <strain evidence="2">KCTC 12711</strain>
    </source>
</reference>
<accession>A0A918RIK3</accession>
<sequence>MVNLFFEIKRNLPPELGDDLKISSADLSSAMINVYWSSDDNMVRTLVEAFFRRAGDEWYVQLQPKKRYYRGVEIAENRAHTQSKSIARPDSDKPKAKKRFYRGALVE</sequence>
<gene>
    <name evidence="2" type="ORF">GCM10008090_00530</name>
</gene>
<dbReference type="EMBL" id="BMXA01000001">
    <property type="protein sequence ID" value="GGZ96215.1"/>
    <property type="molecule type" value="Genomic_DNA"/>
</dbReference>
<evidence type="ECO:0000256" key="1">
    <source>
        <dbReference type="SAM" id="MobiDB-lite"/>
    </source>
</evidence>